<evidence type="ECO:0000313" key="11">
    <source>
        <dbReference type="EMBL" id="PSK35485.1"/>
    </source>
</evidence>
<proteinExistence type="inferred from homology"/>
<feature type="transmembrane region" description="Helical" evidence="7">
    <location>
        <begin position="570"/>
        <end position="589"/>
    </location>
</feature>
<keyword evidence="5 7" id="KW-1133">Transmembrane helix</keyword>
<evidence type="ECO:0000313" key="12">
    <source>
        <dbReference type="Proteomes" id="UP000241107"/>
    </source>
</evidence>
<dbReference type="RefSeq" id="XP_024711990.1">
    <property type="nucleotide sequence ID" value="XM_024859841.1"/>
</dbReference>
<feature type="domain" description="CSC1/OSCA1-like cytosolic" evidence="10">
    <location>
        <begin position="225"/>
        <end position="463"/>
    </location>
</feature>
<sequence length="835" mass="95718">MDLLTNVSRPIYDPIRDGAGYRAGTRIARVQLLVALFLGLSAFLIFCILRKKYPRIYVANFNRINQNYVHSHLRQNLPPLPQNLLFGWVPIVFKISESQVLEHAGLDAVVFLGFFKTCITILATCVVFAVTVILPVRYKYTGRMDLPDPDDDDDRNSTLIRLAGFHANLVELLKHKKPDHEPILWMYTLFTYIFTGLVIYLLHKQTLRIIDMRQRYLGKQSSITDRTIKLSGILPLLREEEALKRHINLLGVGEVHDVVVVKEWNALNSLIKMRRKVMRHLEMAWVEYLETNGLNNTTDVMTSRIRPSIGDLFNLHQPLGTAFTDEEEGSNEVQSDAASAASSPSIIDQISEHIDDHDTLEGSASQLPLLNDDAAKRPKMRKGWLGLFGPEVDCISYYTNQLEIIDKEIKRYRLREFPPSSTAFITMRSVAQAQMLAQAVLDPKVNHLITSLAPAPHDIIWENLCLTRKERNTRIFFVMVFIGLVSVLLVFPVKFLSNFLNVKTISKIAPKLGEFLKDHQWAEYLITGILPPYVFTIFNIVMPYFYIWVTKRQGYTSHGDEELSIVSKNFFYIFVNLFLVFTLFGTAIISDTAQLAYQLAYSLQKLSLFYVDLIILQGIGIFPYKLLLLGNLLKYPIGNIFWCKTPRDYLDLYKPPVFNFGLQLPQPILVLIITITYSVISTKILTAGLIYFIIGYFVFKYQLLYACVHPPHNTGKVWPLVVRRLILGLLIFHTTMFGTLASQKAFVCATFMIPLAIFTLFVLWNFHKHYIPLSSFIALRAIENNQLPFHGDEEEDLVGDNDLGRGQTLDERREFSQTYEYPDLINDLDDSCDRA</sequence>
<dbReference type="Pfam" id="PF13967">
    <property type="entry name" value="RSN1_TM"/>
    <property type="match status" value="1"/>
</dbReference>
<comment type="similarity">
    <text evidence="2">Belongs to the CSC1 (TC 1.A.17) family.</text>
</comment>
<reference evidence="11 12" key="1">
    <citation type="submission" date="2018-03" db="EMBL/GenBank/DDBJ databases">
        <title>Candida pseudohaemulonii genome assembly and annotation.</title>
        <authorList>
            <person name="Munoz J.F."/>
            <person name="Gade L.G."/>
            <person name="Chow N.A."/>
            <person name="Litvintseva A.P."/>
            <person name="Loparev V.N."/>
            <person name="Cuomo C.A."/>
        </authorList>
    </citation>
    <scope>NUCLEOTIDE SEQUENCE [LARGE SCALE GENOMIC DNA]</scope>
    <source>
        <strain evidence="11 12">B12108</strain>
    </source>
</reference>
<keyword evidence="12" id="KW-1185">Reference proteome</keyword>
<dbReference type="PANTHER" id="PTHR13018">
    <property type="entry name" value="PROBABLE MEMBRANE PROTEIN DUF221-RELATED"/>
    <property type="match status" value="1"/>
</dbReference>
<evidence type="ECO:0008006" key="13">
    <source>
        <dbReference type="Google" id="ProtNLM"/>
    </source>
</evidence>
<feature type="transmembrane region" description="Helical" evidence="7">
    <location>
        <begin position="717"/>
        <end position="738"/>
    </location>
</feature>
<feature type="transmembrane region" description="Helical" evidence="7">
    <location>
        <begin position="183"/>
        <end position="203"/>
    </location>
</feature>
<evidence type="ECO:0000256" key="1">
    <source>
        <dbReference type="ARBA" id="ARBA00004141"/>
    </source>
</evidence>
<name>A0A2P7YHP6_9ASCO</name>
<feature type="transmembrane region" description="Helical" evidence="7">
    <location>
        <begin position="609"/>
        <end position="627"/>
    </location>
</feature>
<dbReference type="Pfam" id="PF14703">
    <property type="entry name" value="PHM7_cyt"/>
    <property type="match status" value="1"/>
</dbReference>
<dbReference type="OrthoDB" id="1689567at2759"/>
<dbReference type="GeneID" id="36567909"/>
<feature type="transmembrane region" description="Helical" evidence="7">
    <location>
        <begin position="108"/>
        <end position="134"/>
    </location>
</feature>
<dbReference type="GO" id="GO:0005227">
    <property type="term" value="F:calcium-activated cation channel activity"/>
    <property type="evidence" value="ECO:0007669"/>
    <property type="project" value="EnsemblFungi"/>
</dbReference>
<evidence type="ECO:0000259" key="9">
    <source>
        <dbReference type="Pfam" id="PF13967"/>
    </source>
</evidence>
<dbReference type="InterPro" id="IPR032880">
    <property type="entry name" value="CSC1/OSCA1-like_N"/>
</dbReference>
<evidence type="ECO:0000259" key="10">
    <source>
        <dbReference type="Pfam" id="PF14703"/>
    </source>
</evidence>
<dbReference type="VEuPathDB" id="FungiDB:C7M61_004522"/>
<evidence type="ECO:0000256" key="7">
    <source>
        <dbReference type="SAM" id="Phobius"/>
    </source>
</evidence>
<dbReference type="AlphaFoldDB" id="A0A2P7YHP6"/>
<comment type="subcellular location">
    <subcellularLocation>
        <location evidence="1">Membrane</location>
        <topology evidence="1">Multi-pass membrane protein</topology>
    </subcellularLocation>
</comment>
<evidence type="ECO:0000256" key="3">
    <source>
        <dbReference type="ARBA" id="ARBA00022448"/>
    </source>
</evidence>
<dbReference type="InterPro" id="IPR027815">
    <property type="entry name" value="CSC1/OSCA1-like_cyt"/>
</dbReference>
<evidence type="ECO:0000256" key="5">
    <source>
        <dbReference type="ARBA" id="ARBA00022989"/>
    </source>
</evidence>
<evidence type="ECO:0000256" key="2">
    <source>
        <dbReference type="ARBA" id="ARBA00007779"/>
    </source>
</evidence>
<keyword evidence="3" id="KW-0813">Transport</keyword>
<dbReference type="PANTHER" id="PTHR13018:SF5">
    <property type="entry name" value="RE44586P"/>
    <property type="match status" value="1"/>
</dbReference>
<organism evidence="11 12">
    <name type="scientific">Candidozyma pseudohaemuli</name>
    <dbReference type="NCBI Taxonomy" id="418784"/>
    <lineage>
        <taxon>Eukaryota</taxon>
        <taxon>Fungi</taxon>
        <taxon>Dikarya</taxon>
        <taxon>Ascomycota</taxon>
        <taxon>Saccharomycotina</taxon>
        <taxon>Pichiomycetes</taxon>
        <taxon>Metschnikowiaceae</taxon>
        <taxon>Candidozyma</taxon>
    </lineage>
</organism>
<dbReference type="InterPro" id="IPR003864">
    <property type="entry name" value="CSC1/OSCA1-like_7TM"/>
</dbReference>
<gene>
    <name evidence="11" type="ORF">C7M61_004522</name>
</gene>
<dbReference type="Pfam" id="PF02714">
    <property type="entry name" value="RSN1_7TM"/>
    <property type="match status" value="1"/>
</dbReference>
<keyword evidence="4 7" id="KW-0812">Transmembrane</keyword>
<evidence type="ECO:0000256" key="4">
    <source>
        <dbReference type="ARBA" id="ARBA00022692"/>
    </source>
</evidence>
<keyword evidence="6 7" id="KW-0472">Membrane</keyword>
<evidence type="ECO:0000259" key="8">
    <source>
        <dbReference type="Pfam" id="PF02714"/>
    </source>
</evidence>
<dbReference type="Proteomes" id="UP000241107">
    <property type="component" value="Unassembled WGS sequence"/>
</dbReference>
<comment type="caution">
    <text evidence="11">The sequence shown here is derived from an EMBL/GenBank/DDBJ whole genome shotgun (WGS) entry which is preliminary data.</text>
</comment>
<feature type="domain" description="CSC1/OSCA1-like N-terminal transmembrane" evidence="9">
    <location>
        <begin position="30"/>
        <end position="204"/>
    </location>
</feature>
<feature type="transmembrane region" description="Helical" evidence="7">
    <location>
        <begin position="30"/>
        <end position="49"/>
    </location>
</feature>
<feature type="domain" description="CSC1/OSCA1-like 7TM region" evidence="8">
    <location>
        <begin position="474"/>
        <end position="740"/>
    </location>
</feature>
<dbReference type="InterPro" id="IPR045122">
    <property type="entry name" value="Csc1-like"/>
</dbReference>
<dbReference type="EMBL" id="PYFQ01000015">
    <property type="protein sequence ID" value="PSK35485.1"/>
    <property type="molecule type" value="Genomic_DNA"/>
</dbReference>
<feature type="transmembrane region" description="Helical" evidence="7">
    <location>
        <begin position="475"/>
        <end position="493"/>
    </location>
</feature>
<feature type="transmembrane region" description="Helical" evidence="7">
    <location>
        <begin position="524"/>
        <end position="549"/>
    </location>
</feature>
<feature type="transmembrane region" description="Helical" evidence="7">
    <location>
        <begin position="668"/>
        <end position="697"/>
    </location>
</feature>
<feature type="transmembrane region" description="Helical" evidence="7">
    <location>
        <begin position="745"/>
        <end position="766"/>
    </location>
</feature>
<evidence type="ECO:0000256" key="6">
    <source>
        <dbReference type="ARBA" id="ARBA00023136"/>
    </source>
</evidence>
<accession>A0A2P7YHP6</accession>
<protein>
    <recommendedName>
        <fullName evidence="13">CSC1/OSCA1-like 7TM region domain-containing protein</fullName>
    </recommendedName>
</protein>
<dbReference type="GO" id="GO:0005886">
    <property type="term" value="C:plasma membrane"/>
    <property type="evidence" value="ECO:0007669"/>
    <property type="project" value="TreeGrafter"/>
</dbReference>